<keyword evidence="8" id="KW-1185">Reference proteome</keyword>
<sequence length="1361" mass="153642">MHLVAHLTGYTMTAQKLITNDSAAKICSELRLRRAPFLEHLQSARLLYGFVFEIDQPGRQYQDYDQPREKRNSKLRYLQRFIWANSMFGSEAVEIGDVWFEVLNICINLALWYMKRAAWISAKDDVREPDAKQIHTALRRAAGIFEFVKLNTDKLNGMYQFPGNDLESNVLDAYANQCTAEAQEVTIARAIELKHAPKLISSLATETAHKYELCDKLIEKENPANFEKWRFYFQLKQQFYLAYAYAYLGESLLLEDKCGEAVRACKEGITSYQLAEELCVKYANARGPGFLAKPEKHLFFRRIQPLLNRHLEKAERENDFIYHQKVPNEIPLLEDKAMYGLAKSEVFTYPAPAENWSSASYTAFDLTKAMMPDFGKAKKAKALPMVKEEKVYETDKDPTNTRSNACFTLFSITYASRNFSAGFPPTCSSTMSNASSSSEIEVLSVNQQQKIALDSQNTDPQKLEQLFDIGLDTIITHANDEEKRHFESSLKAKKLPEKRNFFHCRMFLKNFYPASSYSAAKGMVVCLRDAGLISNELYEVILREHMMLGRLNNAAPNNTAARAIKEKTTQLDFSKDFQWLYSKRVTDAFIELVNKESFPAEFKEGTSSDEQFQKQLRLLIFNFQQLKPKFGETSEERKRGLATEAAKNCDSPTTTAQAQNSTESPNKRLKPTPPFLDYRNPAGRTVREVSPDPDDIVDDVVELQPSNPVKVGAVNPGAFVQQESASNAEVTKTPAQAPVPFTFASVSKQPGPAVANPPACSAQLSTLPRPTPASSNNTEKSPAKTGTPIWRSPANFNFAVAASHNTPVTLNTSISPALPPPKPPVFDLSDEEMPAVEQSKDDEILILPHVRPVPQMENEVIEIATSPVRAGRSRPGNSSSLEKVCSPTTKRLQSSSVQALQAFNAGDVSDGEELFAVFSNTPNTNPSTEKRHQANSKNVRPTSPTTTTNLMVYSKTVNRAAPALVTNGGTATSSSSNSSTQLCDPSANGPSGKGFNWREKYGVWPDRNFALIYNNIAEYREKFKKEFNTFNKGIWNHLMNNLQNDETFAWKMRIRKELQNALCEISPQCNLIAVGSTINGCGAYNCDMDLCLCLPCPLRQYATERSYALSHLKRFRKRLMRLQVVKRVEYIPAKVPILKLWFNQPYEQLEVDLNVNNMPGIFNSYLLHYYSRIDDKFPALCLLVKHWAKRADINEASQGTFNSYSLILMVLHFLQVATDPPILPNLQKLYPDFFSAHLQLSDIKIFSELPTPLPEAPRNTRSVGELLIAFFDYYVNFDYENVAISIARGKTFPRSELLRNTDRFKIFIEEPFDFQNTARCVTGNDEWELITDAFVEARNAFLNSNYPCPPSLQLLKIPPVF</sequence>
<dbReference type="PROSITE" id="PS51180">
    <property type="entry name" value="BRO1"/>
    <property type="match status" value="1"/>
</dbReference>
<dbReference type="SUPFAM" id="SSF81631">
    <property type="entry name" value="PAP/OAS1 substrate-binding domain"/>
    <property type="match status" value="1"/>
</dbReference>
<keyword evidence="4" id="KW-0479">Metal-binding</keyword>
<evidence type="ECO:0000259" key="7">
    <source>
        <dbReference type="PROSITE" id="PS51180"/>
    </source>
</evidence>
<feature type="compositionally biased region" description="Polar residues" evidence="6">
    <location>
        <begin position="935"/>
        <end position="947"/>
    </location>
</feature>
<feature type="compositionally biased region" description="Basic and acidic residues" evidence="6">
    <location>
        <begin position="632"/>
        <end position="641"/>
    </location>
</feature>
<feature type="domain" description="BRO1" evidence="7">
    <location>
        <begin position="100"/>
        <end position="426"/>
    </location>
</feature>
<feature type="region of interest" description="Disordered" evidence="6">
    <location>
        <begin position="632"/>
        <end position="693"/>
    </location>
</feature>
<feature type="compositionally biased region" description="Low complexity" evidence="6">
    <location>
        <begin position="966"/>
        <end position="980"/>
    </location>
</feature>
<dbReference type="Gene3D" id="3.30.460.10">
    <property type="entry name" value="Beta Polymerase, domain 2"/>
    <property type="match status" value="1"/>
</dbReference>
<feature type="region of interest" description="Disordered" evidence="6">
    <location>
        <begin position="750"/>
        <end position="788"/>
    </location>
</feature>
<comment type="cofactor">
    <cofactor evidence="1">
        <name>Mn(2+)</name>
        <dbReference type="ChEBI" id="CHEBI:29035"/>
    </cofactor>
</comment>
<dbReference type="GO" id="GO:0046872">
    <property type="term" value="F:metal ion binding"/>
    <property type="evidence" value="ECO:0007669"/>
    <property type="project" value="UniProtKB-KW"/>
</dbReference>
<dbReference type="InterPro" id="IPR038499">
    <property type="entry name" value="BRO1_sf"/>
</dbReference>
<dbReference type="GO" id="GO:1990817">
    <property type="term" value="F:poly(A) RNA polymerase activity"/>
    <property type="evidence" value="ECO:0007669"/>
    <property type="project" value="TreeGrafter"/>
</dbReference>
<evidence type="ECO:0000313" key="9">
    <source>
        <dbReference type="WBParaSite" id="jg10021"/>
    </source>
</evidence>
<evidence type="ECO:0000256" key="2">
    <source>
        <dbReference type="ARBA" id="ARBA00001946"/>
    </source>
</evidence>
<feature type="compositionally biased region" description="Polar residues" evidence="6">
    <location>
        <begin position="762"/>
        <end position="780"/>
    </location>
</feature>
<dbReference type="Gene3D" id="1.25.40.280">
    <property type="entry name" value="alix/aip1 like domains"/>
    <property type="match status" value="1"/>
</dbReference>
<accession>A0A915CLV4</accession>
<feature type="region of interest" description="Disordered" evidence="6">
    <location>
        <begin position="920"/>
        <end position="947"/>
    </location>
</feature>
<dbReference type="Pfam" id="PF03828">
    <property type="entry name" value="PAP_assoc"/>
    <property type="match status" value="1"/>
</dbReference>
<feature type="compositionally biased region" description="Polar residues" evidence="6">
    <location>
        <begin position="650"/>
        <end position="664"/>
    </location>
</feature>
<keyword evidence="5" id="KW-0460">Magnesium</keyword>
<keyword evidence="3" id="KW-0808">Transferase</keyword>
<evidence type="ECO:0000313" key="8">
    <source>
        <dbReference type="Proteomes" id="UP000887574"/>
    </source>
</evidence>
<reference evidence="9" key="1">
    <citation type="submission" date="2022-11" db="UniProtKB">
        <authorList>
            <consortium name="WormBaseParasite"/>
        </authorList>
    </citation>
    <scope>IDENTIFICATION</scope>
</reference>
<evidence type="ECO:0000256" key="1">
    <source>
        <dbReference type="ARBA" id="ARBA00001936"/>
    </source>
</evidence>
<dbReference type="Pfam" id="PF22600">
    <property type="entry name" value="MTPAP-like_central"/>
    <property type="match status" value="1"/>
</dbReference>
<evidence type="ECO:0000256" key="3">
    <source>
        <dbReference type="ARBA" id="ARBA00022679"/>
    </source>
</evidence>
<dbReference type="Gene3D" id="1.10.1410.10">
    <property type="match status" value="1"/>
</dbReference>
<dbReference type="Pfam" id="PF03097">
    <property type="entry name" value="BRO1"/>
    <property type="match status" value="1"/>
</dbReference>
<name>A0A915CLV4_9BILA</name>
<dbReference type="Proteomes" id="UP000887574">
    <property type="component" value="Unplaced"/>
</dbReference>
<organism evidence="8 9">
    <name type="scientific">Ditylenchus dipsaci</name>
    <dbReference type="NCBI Taxonomy" id="166011"/>
    <lineage>
        <taxon>Eukaryota</taxon>
        <taxon>Metazoa</taxon>
        <taxon>Ecdysozoa</taxon>
        <taxon>Nematoda</taxon>
        <taxon>Chromadorea</taxon>
        <taxon>Rhabditida</taxon>
        <taxon>Tylenchina</taxon>
        <taxon>Tylenchomorpha</taxon>
        <taxon>Sphaerularioidea</taxon>
        <taxon>Anguinidae</taxon>
        <taxon>Anguininae</taxon>
        <taxon>Ditylenchus</taxon>
    </lineage>
</organism>
<dbReference type="InterPro" id="IPR043519">
    <property type="entry name" value="NT_sf"/>
</dbReference>
<dbReference type="GO" id="GO:0031123">
    <property type="term" value="P:RNA 3'-end processing"/>
    <property type="evidence" value="ECO:0007669"/>
    <property type="project" value="TreeGrafter"/>
</dbReference>
<dbReference type="PANTHER" id="PTHR12271">
    <property type="entry name" value="POLY A POLYMERASE CID PAP -RELATED"/>
    <property type="match status" value="1"/>
</dbReference>
<protein>
    <submittedName>
        <fullName evidence="9">BRO1 domain-containing protein</fullName>
    </submittedName>
</protein>
<evidence type="ECO:0000256" key="5">
    <source>
        <dbReference type="ARBA" id="ARBA00022842"/>
    </source>
</evidence>
<dbReference type="WBParaSite" id="jg10021">
    <property type="protein sequence ID" value="jg10021"/>
    <property type="gene ID" value="jg10021"/>
</dbReference>
<dbReference type="PANTHER" id="PTHR12271:SF117">
    <property type="entry name" value="PAP-ASSOCIATED DOMAIN-CONTAINING PROTEIN"/>
    <property type="match status" value="1"/>
</dbReference>
<dbReference type="InterPro" id="IPR002058">
    <property type="entry name" value="PAP_assoc"/>
</dbReference>
<proteinExistence type="predicted"/>
<dbReference type="CDD" id="cd05402">
    <property type="entry name" value="NT_PAP_TUTase"/>
    <property type="match status" value="1"/>
</dbReference>
<evidence type="ECO:0000256" key="6">
    <source>
        <dbReference type="SAM" id="MobiDB-lite"/>
    </source>
</evidence>
<evidence type="ECO:0000256" key="4">
    <source>
        <dbReference type="ARBA" id="ARBA00022723"/>
    </source>
</evidence>
<dbReference type="InterPro" id="IPR004328">
    <property type="entry name" value="BRO1_dom"/>
</dbReference>
<dbReference type="SUPFAM" id="SSF81301">
    <property type="entry name" value="Nucleotidyltransferase"/>
    <property type="match status" value="1"/>
</dbReference>
<dbReference type="InterPro" id="IPR054708">
    <property type="entry name" value="MTPAP-like_central"/>
</dbReference>
<feature type="region of interest" description="Disordered" evidence="6">
    <location>
        <begin position="966"/>
        <end position="989"/>
    </location>
</feature>
<comment type="cofactor">
    <cofactor evidence="2">
        <name>Mg(2+)</name>
        <dbReference type="ChEBI" id="CHEBI:18420"/>
    </cofactor>
</comment>
<dbReference type="SMART" id="SM01041">
    <property type="entry name" value="BRO1"/>
    <property type="match status" value="1"/>
</dbReference>